<organism evidence="2 3">
    <name type="scientific">Roseimaritima multifibrata</name>
    <dbReference type="NCBI Taxonomy" id="1930274"/>
    <lineage>
        <taxon>Bacteria</taxon>
        <taxon>Pseudomonadati</taxon>
        <taxon>Planctomycetota</taxon>
        <taxon>Planctomycetia</taxon>
        <taxon>Pirellulales</taxon>
        <taxon>Pirellulaceae</taxon>
        <taxon>Roseimaritima</taxon>
    </lineage>
</organism>
<name>A0A517MB74_9BACT</name>
<dbReference type="KEGG" id="rml:FF011L_08740"/>
<keyword evidence="3" id="KW-1185">Reference proteome</keyword>
<dbReference type="Proteomes" id="UP000320672">
    <property type="component" value="Chromosome"/>
</dbReference>
<dbReference type="EMBL" id="CP036262">
    <property type="protein sequence ID" value="QDS92138.1"/>
    <property type="molecule type" value="Genomic_DNA"/>
</dbReference>
<dbReference type="OrthoDB" id="288328at2"/>
<protein>
    <submittedName>
        <fullName evidence="2">Uncharacterized protein</fullName>
    </submittedName>
</protein>
<dbReference type="RefSeq" id="WP_145350372.1">
    <property type="nucleotide sequence ID" value="NZ_CP036262.1"/>
</dbReference>
<proteinExistence type="predicted"/>
<accession>A0A517MB74</accession>
<evidence type="ECO:0000256" key="1">
    <source>
        <dbReference type="SAM" id="SignalP"/>
    </source>
</evidence>
<dbReference type="AlphaFoldDB" id="A0A517MB74"/>
<reference evidence="2 3" key="1">
    <citation type="submission" date="2019-02" db="EMBL/GenBank/DDBJ databases">
        <title>Deep-cultivation of Planctomycetes and their phenomic and genomic characterization uncovers novel biology.</title>
        <authorList>
            <person name="Wiegand S."/>
            <person name="Jogler M."/>
            <person name="Boedeker C."/>
            <person name="Pinto D."/>
            <person name="Vollmers J."/>
            <person name="Rivas-Marin E."/>
            <person name="Kohn T."/>
            <person name="Peeters S.H."/>
            <person name="Heuer A."/>
            <person name="Rast P."/>
            <person name="Oberbeckmann S."/>
            <person name="Bunk B."/>
            <person name="Jeske O."/>
            <person name="Meyerdierks A."/>
            <person name="Storesund J.E."/>
            <person name="Kallscheuer N."/>
            <person name="Luecker S."/>
            <person name="Lage O.M."/>
            <person name="Pohl T."/>
            <person name="Merkel B.J."/>
            <person name="Hornburger P."/>
            <person name="Mueller R.-W."/>
            <person name="Bruemmer F."/>
            <person name="Labrenz M."/>
            <person name="Spormann A.M."/>
            <person name="Op den Camp H."/>
            <person name="Overmann J."/>
            <person name="Amann R."/>
            <person name="Jetten M.S.M."/>
            <person name="Mascher T."/>
            <person name="Medema M.H."/>
            <person name="Devos D.P."/>
            <person name="Kaster A.-K."/>
            <person name="Ovreas L."/>
            <person name="Rohde M."/>
            <person name="Galperin M.Y."/>
            <person name="Jogler C."/>
        </authorList>
    </citation>
    <scope>NUCLEOTIDE SEQUENCE [LARGE SCALE GENOMIC DNA]</scope>
    <source>
        <strain evidence="2 3">FF011L</strain>
    </source>
</reference>
<sequence length="122" mass="13825" precursor="true">MSALLKWAAVPVVAFALAFAADAPQAEAYDGFRVQVGGLSIGAHSSHYGNYGHRGYSSHRIYNPGHHYGGYQSYRSYSRPHLDYHAPAIVPHRGHYDYVPGHFDVHRGKHHNHYRGSHRRHR</sequence>
<keyword evidence="1" id="KW-0732">Signal</keyword>
<gene>
    <name evidence="2" type="ORF">FF011L_08740</name>
</gene>
<feature type="signal peptide" evidence="1">
    <location>
        <begin position="1"/>
        <end position="28"/>
    </location>
</feature>
<evidence type="ECO:0000313" key="3">
    <source>
        <dbReference type="Proteomes" id="UP000320672"/>
    </source>
</evidence>
<evidence type="ECO:0000313" key="2">
    <source>
        <dbReference type="EMBL" id="QDS92138.1"/>
    </source>
</evidence>
<feature type="chain" id="PRO_5021710148" evidence="1">
    <location>
        <begin position="29"/>
        <end position="122"/>
    </location>
</feature>